<keyword evidence="3" id="KW-1185">Reference proteome</keyword>
<dbReference type="InterPro" id="IPR015943">
    <property type="entry name" value="WD40/YVTN_repeat-like_dom_sf"/>
</dbReference>
<protein>
    <submittedName>
        <fullName evidence="2">Uncharacterized protein</fullName>
    </submittedName>
</protein>
<name>D0LYR7_HALO1</name>
<dbReference type="KEGG" id="hoh:Hoch_5450"/>
<feature type="region of interest" description="Disordered" evidence="1">
    <location>
        <begin position="57"/>
        <end position="77"/>
    </location>
</feature>
<evidence type="ECO:0000313" key="3">
    <source>
        <dbReference type="Proteomes" id="UP000001880"/>
    </source>
</evidence>
<evidence type="ECO:0000313" key="2">
    <source>
        <dbReference type="EMBL" id="ACY17933.1"/>
    </source>
</evidence>
<gene>
    <name evidence="2" type="ordered locus">Hoch_5450</name>
</gene>
<dbReference type="AlphaFoldDB" id="D0LYR7"/>
<organism evidence="2 3">
    <name type="scientific">Haliangium ochraceum (strain DSM 14365 / JCM 11303 / SMP-2)</name>
    <dbReference type="NCBI Taxonomy" id="502025"/>
    <lineage>
        <taxon>Bacteria</taxon>
        <taxon>Pseudomonadati</taxon>
        <taxon>Myxococcota</taxon>
        <taxon>Polyangia</taxon>
        <taxon>Haliangiales</taxon>
        <taxon>Kofleriaceae</taxon>
        <taxon>Haliangium</taxon>
    </lineage>
</organism>
<dbReference type="RefSeq" id="WP_012830525.1">
    <property type="nucleotide sequence ID" value="NC_013440.1"/>
</dbReference>
<dbReference type="SUPFAM" id="SSF82171">
    <property type="entry name" value="DPP6 N-terminal domain-like"/>
    <property type="match status" value="1"/>
</dbReference>
<accession>D0LYR7</accession>
<dbReference type="EMBL" id="CP001804">
    <property type="protein sequence ID" value="ACY17933.1"/>
    <property type="molecule type" value="Genomic_DNA"/>
</dbReference>
<reference evidence="2 3" key="1">
    <citation type="journal article" date="2010" name="Stand. Genomic Sci.">
        <title>Complete genome sequence of Haliangium ochraceum type strain (SMP-2).</title>
        <authorList>
            <consortium name="US DOE Joint Genome Institute (JGI-PGF)"/>
            <person name="Ivanova N."/>
            <person name="Daum C."/>
            <person name="Lang E."/>
            <person name="Abt B."/>
            <person name="Kopitz M."/>
            <person name="Saunders E."/>
            <person name="Lapidus A."/>
            <person name="Lucas S."/>
            <person name="Glavina Del Rio T."/>
            <person name="Nolan M."/>
            <person name="Tice H."/>
            <person name="Copeland A."/>
            <person name="Cheng J.F."/>
            <person name="Chen F."/>
            <person name="Bruce D."/>
            <person name="Goodwin L."/>
            <person name="Pitluck S."/>
            <person name="Mavromatis K."/>
            <person name="Pati A."/>
            <person name="Mikhailova N."/>
            <person name="Chen A."/>
            <person name="Palaniappan K."/>
            <person name="Land M."/>
            <person name="Hauser L."/>
            <person name="Chang Y.J."/>
            <person name="Jeffries C.D."/>
            <person name="Detter J.C."/>
            <person name="Brettin T."/>
            <person name="Rohde M."/>
            <person name="Goker M."/>
            <person name="Bristow J."/>
            <person name="Markowitz V."/>
            <person name="Eisen J.A."/>
            <person name="Hugenholtz P."/>
            <person name="Kyrpides N.C."/>
            <person name="Klenk H.P."/>
        </authorList>
    </citation>
    <scope>NUCLEOTIDE SEQUENCE [LARGE SCALE GENOMIC DNA]</scope>
    <source>
        <strain evidence="3">DSM 14365 / CIP 107738 / JCM 11303 / AJ 13395 / SMP-2</strain>
    </source>
</reference>
<dbReference type="Gene3D" id="2.130.10.10">
    <property type="entry name" value="YVTN repeat-like/Quinoprotein amine dehydrogenase"/>
    <property type="match status" value="1"/>
</dbReference>
<dbReference type="HOGENOM" id="CLU_787023_0_0_7"/>
<evidence type="ECO:0000256" key="1">
    <source>
        <dbReference type="SAM" id="MobiDB-lite"/>
    </source>
</evidence>
<sequence>MILLALSALLVVDAAADAGRDGQGNDAAAASAAADDSLLADASLVFVRDGALWHAPTQTAAPRKRSKRGERSDSQGAQRLAELPEDAGAVSAVLGSPLGNAVAVVFERRVAWMPLAKPEPGLRSLDCRAPAFFSLDGRQLACADDSGRVAVYRLPGQRRRLVEVPARQLVGFGVDGHLLIRDDKGLWQVDSTRPQSRQQLAAHDDLSDVHIGPRGRRAIARFQVSGHRSAGLYTFKLDGKAVPRRLLAEAEMVSWSLDGRWLAAQSSDLGACLVRASGGQYKCWRRHRAVGVSGDGATLLMVKAGEGEGEGEERYQLLLGEGEGVRPRSPRQAAAGVAAQAAWIVPCRVGCR</sequence>
<dbReference type="Proteomes" id="UP000001880">
    <property type="component" value="Chromosome"/>
</dbReference>
<proteinExistence type="predicted"/>